<reference evidence="6 7" key="1">
    <citation type="submission" date="2019-07" db="EMBL/GenBank/DDBJ databases">
        <title>Whole genome shotgun sequence of Aeromicrobium flavum NBRC 107625.</title>
        <authorList>
            <person name="Hosoyama A."/>
            <person name="Uohara A."/>
            <person name="Ohji S."/>
            <person name="Ichikawa N."/>
        </authorList>
    </citation>
    <scope>NUCLEOTIDE SEQUENCE [LARGE SCALE GENOMIC DNA]</scope>
    <source>
        <strain evidence="6 7">NBRC 107625</strain>
    </source>
</reference>
<dbReference type="Gene3D" id="1.10.530.10">
    <property type="match status" value="1"/>
</dbReference>
<dbReference type="InterPro" id="IPR010618">
    <property type="entry name" value="RPF"/>
</dbReference>
<accession>A0A512HWH6</accession>
<dbReference type="Gene3D" id="2.20.230.10">
    <property type="entry name" value="Resuscitation-promoting factor rpfb"/>
    <property type="match status" value="1"/>
</dbReference>
<dbReference type="SMART" id="SM01208">
    <property type="entry name" value="G5"/>
    <property type="match status" value="1"/>
</dbReference>
<proteinExistence type="inferred from homology"/>
<evidence type="ECO:0000313" key="6">
    <source>
        <dbReference type="EMBL" id="GEO89791.1"/>
    </source>
</evidence>
<dbReference type="InterPro" id="IPR023346">
    <property type="entry name" value="Lysozyme-like_dom_sf"/>
</dbReference>
<keyword evidence="3" id="KW-0378">Hydrolase</keyword>
<name>A0A512HWH6_9ACTN</name>
<protein>
    <submittedName>
        <fullName evidence="6">Resuscitation-promoting factor Rpf2</fullName>
    </submittedName>
</protein>
<dbReference type="GO" id="GO:0016787">
    <property type="term" value="F:hydrolase activity"/>
    <property type="evidence" value="ECO:0007669"/>
    <property type="project" value="UniProtKB-KW"/>
</dbReference>
<dbReference type="AlphaFoldDB" id="A0A512HWH6"/>
<evidence type="ECO:0000259" key="5">
    <source>
        <dbReference type="PROSITE" id="PS51109"/>
    </source>
</evidence>
<dbReference type="EMBL" id="BJZQ01000010">
    <property type="protein sequence ID" value="GEO89791.1"/>
    <property type="molecule type" value="Genomic_DNA"/>
</dbReference>
<gene>
    <name evidence="6" type="primary">rpf2</name>
    <name evidence="6" type="ORF">AFL01nite_21180</name>
</gene>
<comment type="similarity">
    <text evidence="1">Belongs to the transglycosylase family. Rpf subfamily.</text>
</comment>
<dbReference type="InterPro" id="IPR007137">
    <property type="entry name" value="DUF348"/>
</dbReference>
<sequence>MPRLLPEVTPRNTVTMGLLALGLAVAVGGVVHASTYDDLVRFDVDGVVTEVRTESETVSELLREKNVDLAATDKVSPAPVTELDDGDVVKVRRAKAVTLVVDGKISQKTVHDVDVAGALKTLGVTPKEGAAFSMAPDERLGLDGNSVVVSNPKPVTLKVDGKKQRLTTSAPTMQALLAQRGVEIGRLDEVKPGLGAYLKPRQALRVVRIEKVTRTEKIPVDHTVTYTNDASLLAGDTKVVKEGRDGLDRAKVQLVLADGKVRERRVISRSSVRPPIAEVKKRGTKKPDTGSDDSVDGGVWDRIAKCESGGNWSINTGNGYYGGLQFSAATWHSVGGPGLPHQHSKATQIKYAKILQARSGWGQWSCAAKVGVH</sequence>
<dbReference type="InterPro" id="IPR011098">
    <property type="entry name" value="G5_dom"/>
</dbReference>
<keyword evidence="2" id="KW-0732">Signal</keyword>
<feature type="region of interest" description="Disordered" evidence="4">
    <location>
        <begin position="275"/>
        <end position="296"/>
    </location>
</feature>
<comment type="caution">
    <text evidence="6">The sequence shown here is derived from an EMBL/GenBank/DDBJ whole genome shotgun (WGS) entry which is preliminary data.</text>
</comment>
<evidence type="ECO:0000256" key="3">
    <source>
        <dbReference type="ARBA" id="ARBA00022801"/>
    </source>
</evidence>
<evidence type="ECO:0000313" key="7">
    <source>
        <dbReference type="Proteomes" id="UP000321769"/>
    </source>
</evidence>
<organism evidence="6 7">
    <name type="scientific">Aeromicrobium flavum</name>
    <dbReference type="NCBI Taxonomy" id="416568"/>
    <lineage>
        <taxon>Bacteria</taxon>
        <taxon>Bacillati</taxon>
        <taxon>Actinomycetota</taxon>
        <taxon>Actinomycetes</taxon>
        <taxon>Propionibacteriales</taxon>
        <taxon>Nocardioidaceae</taxon>
        <taxon>Aeromicrobium</taxon>
    </lineage>
</organism>
<dbReference type="PROSITE" id="PS51109">
    <property type="entry name" value="G5"/>
    <property type="match status" value="1"/>
</dbReference>
<dbReference type="Pfam" id="PF06737">
    <property type="entry name" value="Transglycosylas"/>
    <property type="match status" value="1"/>
</dbReference>
<keyword evidence="7" id="KW-1185">Reference proteome</keyword>
<feature type="compositionally biased region" description="Basic and acidic residues" evidence="4">
    <location>
        <begin position="278"/>
        <end position="289"/>
    </location>
</feature>
<feature type="domain" description="G5" evidence="5">
    <location>
        <begin position="206"/>
        <end position="286"/>
    </location>
</feature>
<evidence type="ECO:0000256" key="1">
    <source>
        <dbReference type="ARBA" id="ARBA00010830"/>
    </source>
</evidence>
<dbReference type="Proteomes" id="UP000321769">
    <property type="component" value="Unassembled WGS sequence"/>
</dbReference>
<dbReference type="SUPFAM" id="SSF53955">
    <property type="entry name" value="Lysozyme-like"/>
    <property type="match status" value="1"/>
</dbReference>
<evidence type="ECO:0000256" key="4">
    <source>
        <dbReference type="SAM" id="MobiDB-lite"/>
    </source>
</evidence>
<evidence type="ECO:0000256" key="2">
    <source>
        <dbReference type="ARBA" id="ARBA00022729"/>
    </source>
</evidence>
<dbReference type="CDD" id="cd13925">
    <property type="entry name" value="RPF"/>
    <property type="match status" value="1"/>
</dbReference>
<dbReference type="Pfam" id="PF03990">
    <property type="entry name" value="DUF348"/>
    <property type="match status" value="3"/>
</dbReference>
<dbReference type="Pfam" id="PF07501">
    <property type="entry name" value="G5"/>
    <property type="match status" value="1"/>
</dbReference>